<evidence type="ECO:0000256" key="10">
    <source>
        <dbReference type="ARBA" id="ARBA00022958"/>
    </source>
</evidence>
<feature type="binding site" evidence="12">
    <location>
        <position position="291"/>
    </location>
    <ligand>
        <name>K(+)</name>
        <dbReference type="ChEBI" id="CHEBI:29103"/>
    </ligand>
</feature>
<feature type="binding site" evidence="12">
    <location>
        <position position="252"/>
    </location>
    <ligand>
        <name>substrate</name>
    </ligand>
</feature>
<comment type="subcellular location">
    <subcellularLocation>
        <location evidence="12">Cytoplasm</location>
    </subcellularLocation>
</comment>
<feature type="domain" description="Carbohydrate kinase PfkB" evidence="13">
    <location>
        <begin position="1"/>
        <end position="294"/>
    </location>
</feature>
<dbReference type="HAMAP" id="MF_01987">
    <property type="entry name" value="Ribokinase"/>
    <property type="match status" value="1"/>
</dbReference>
<dbReference type="RefSeq" id="WP_094378419.1">
    <property type="nucleotide sequence ID" value="NZ_NOKA02000037.1"/>
</dbReference>
<keyword evidence="12" id="KW-0963">Cytoplasm</keyword>
<keyword evidence="8 12" id="KW-0067">ATP-binding</keyword>
<keyword evidence="10 12" id="KW-0630">Potassium</keyword>
<comment type="similarity">
    <text evidence="1">Belongs to the carbohydrate kinase pfkB family.</text>
</comment>
<comment type="similarity">
    <text evidence="12">Belongs to the carbohydrate kinase PfkB family. Ribokinase subfamily.</text>
</comment>
<feature type="binding site" evidence="12">
    <location>
        <position position="285"/>
    </location>
    <ligand>
        <name>K(+)</name>
        <dbReference type="ChEBI" id="CHEBI:29103"/>
    </ligand>
</feature>
<evidence type="ECO:0000313" key="15">
    <source>
        <dbReference type="Proteomes" id="UP000216411"/>
    </source>
</evidence>
<feature type="binding site" evidence="12">
    <location>
        <position position="246"/>
    </location>
    <ligand>
        <name>K(+)</name>
        <dbReference type="ChEBI" id="CHEBI:29103"/>
    </ligand>
</feature>
<organism evidence="14 15">
    <name type="scientific">Lachnotalea glycerini</name>
    <dbReference type="NCBI Taxonomy" id="1763509"/>
    <lineage>
        <taxon>Bacteria</taxon>
        <taxon>Bacillati</taxon>
        <taxon>Bacillota</taxon>
        <taxon>Clostridia</taxon>
        <taxon>Lachnospirales</taxon>
        <taxon>Lachnospiraceae</taxon>
        <taxon>Lachnotalea</taxon>
    </lineage>
</organism>
<dbReference type="GO" id="GO:0005524">
    <property type="term" value="F:ATP binding"/>
    <property type="evidence" value="ECO:0007669"/>
    <property type="project" value="UniProtKB-UniRule"/>
</dbReference>
<keyword evidence="5 12" id="KW-0479">Metal-binding</keyword>
<feature type="binding site" evidence="12">
    <location>
        <position position="139"/>
    </location>
    <ligand>
        <name>substrate</name>
    </ligand>
</feature>
<feature type="binding site" evidence="12">
    <location>
        <position position="276"/>
    </location>
    <ligand>
        <name>ATP</name>
        <dbReference type="ChEBI" id="CHEBI:30616"/>
    </ligand>
</feature>
<dbReference type="InterPro" id="IPR011611">
    <property type="entry name" value="PfkB_dom"/>
</dbReference>
<dbReference type="GO" id="GO:0005829">
    <property type="term" value="C:cytosol"/>
    <property type="evidence" value="ECO:0007669"/>
    <property type="project" value="TreeGrafter"/>
</dbReference>
<keyword evidence="11 12" id="KW-0119">Carbohydrate metabolism</keyword>
<dbReference type="PROSITE" id="PS00584">
    <property type="entry name" value="PFKB_KINASES_2"/>
    <property type="match status" value="1"/>
</dbReference>
<keyword evidence="7 12" id="KW-0418">Kinase</keyword>
<dbReference type="Gene3D" id="3.40.1190.20">
    <property type="match status" value="1"/>
</dbReference>
<protein>
    <recommendedName>
        <fullName evidence="3 12">Ribokinase</fullName>
        <shortName evidence="12">RK</shortName>
        <ecNumber evidence="2 12">2.7.1.15</ecNumber>
    </recommendedName>
</protein>
<dbReference type="Pfam" id="PF00294">
    <property type="entry name" value="PfkB"/>
    <property type="match status" value="1"/>
</dbReference>
<keyword evidence="4 12" id="KW-0808">Transferase</keyword>
<dbReference type="EC" id="2.7.1.15" evidence="2 12"/>
<feature type="binding site" evidence="12">
    <location>
        <position position="184"/>
    </location>
    <ligand>
        <name>ATP</name>
        <dbReference type="ChEBI" id="CHEBI:30616"/>
    </ligand>
</feature>
<proteinExistence type="inferred from homology"/>
<comment type="caution">
    <text evidence="14">The sequence shown here is derived from an EMBL/GenBank/DDBJ whole genome shotgun (WGS) entry which is preliminary data.</text>
</comment>
<accession>A0A371JCH9</accession>
<comment type="subunit">
    <text evidence="12">Homodimer.</text>
</comment>
<dbReference type="GO" id="GO:0046872">
    <property type="term" value="F:metal ion binding"/>
    <property type="evidence" value="ECO:0007669"/>
    <property type="project" value="UniProtKB-KW"/>
</dbReference>
<dbReference type="CDD" id="cd01174">
    <property type="entry name" value="ribokinase"/>
    <property type="match status" value="1"/>
</dbReference>
<comment type="pathway">
    <text evidence="12">Carbohydrate metabolism; D-ribose degradation; D-ribose 5-phosphate from beta-D-ribopyranose: step 2/2.</text>
</comment>
<feature type="binding site" evidence="12">
    <location>
        <position position="248"/>
    </location>
    <ligand>
        <name>K(+)</name>
        <dbReference type="ChEBI" id="CHEBI:29103"/>
    </ligand>
</feature>
<keyword evidence="9 12" id="KW-0460">Magnesium</keyword>
<evidence type="ECO:0000256" key="3">
    <source>
        <dbReference type="ARBA" id="ARBA00016943"/>
    </source>
</evidence>
<gene>
    <name evidence="12 14" type="primary">rbsK</name>
    <name evidence="14" type="ORF">CG710_014705</name>
</gene>
<dbReference type="GO" id="GO:0019303">
    <property type="term" value="P:D-ribose catabolic process"/>
    <property type="evidence" value="ECO:0007669"/>
    <property type="project" value="UniProtKB-UniRule"/>
</dbReference>
<feature type="active site" description="Proton acceptor" evidence="12">
    <location>
        <position position="252"/>
    </location>
</feature>
<dbReference type="SUPFAM" id="SSF53613">
    <property type="entry name" value="Ribokinase-like"/>
    <property type="match status" value="1"/>
</dbReference>
<name>A0A371JCH9_9FIRM</name>
<dbReference type="PANTHER" id="PTHR10584:SF166">
    <property type="entry name" value="RIBOKINASE"/>
    <property type="match status" value="1"/>
</dbReference>
<feature type="binding site" evidence="12">
    <location>
        <position position="282"/>
    </location>
    <ligand>
        <name>K(+)</name>
        <dbReference type="ChEBI" id="CHEBI:29103"/>
    </ligand>
</feature>
<feature type="binding site" evidence="12">
    <location>
        <begin position="251"/>
        <end position="252"/>
    </location>
    <ligand>
        <name>ATP</name>
        <dbReference type="ChEBI" id="CHEBI:30616"/>
    </ligand>
</feature>
<dbReference type="InterPro" id="IPR011877">
    <property type="entry name" value="Ribokinase"/>
</dbReference>
<evidence type="ECO:0000256" key="7">
    <source>
        <dbReference type="ARBA" id="ARBA00022777"/>
    </source>
</evidence>
<evidence type="ECO:0000256" key="1">
    <source>
        <dbReference type="ARBA" id="ARBA00005380"/>
    </source>
</evidence>
<dbReference type="GO" id="GO:0004747">
    <property type="term" value="F:ribokinase activity"/>
    <property type="evidence" value="ECO:0007669"/>
    <property type="project" value="UniProtKB-UniRule"/>
</dbReference>
<dbReference type="EMBL" id="NOKA02000037">
    <property type="protein sequence ID" value="RDY30445.1"/>
    <property type="molecule type" value="Genomic_DNA"/>
</dbReference>
<comment type="cofactor">
    <cofactor evidence="12">
        <name>Mg(2+)</name>
        <dbReference type="ChEBI" id="CHEBI:18420"/>
    </cofactor>
    <text evidence="12">Requires a divalent cation, most likely magnesium in vivo, as an electrophilic catalyst to aid phosphoryl group transfer. It is the chelate of the metal and the nucleotide that is the actual substrate.</text>
</comment>
<evidence type="ECO:0000313" key="14">
    <source>
        <dbReference type="EMBL" id="RDY30445.1"/>
    </source>
</evidence>
<comment type="activity regulation">
    <text evidence="12">Activated by a monovalent cation that binds near, but not in, the active site. The most likely occupant of the site in vivo is potassium. Ion binding induces a conformational change that may alter substrate affinity.</text>
</comment>
<reference evidence="14 15" key="1">
    <citation type="journal article" date="2017" name="Genome Announc.">
        <title>Draft Genome Sequence of a Sporulating and Motile Strain of Lachnotalea glycerini Isolated from Water in Quebec City, Canada.</title>
        <authorList>
            <person name="Maheux A.F."/>
            <person name="Boudreau D.K."/>
            <person name="Berube E."/>
            <person name="Boissinot M."/>
            <person name="Raymond F."/>
            <person name="Brodeur S."/>
            <person name="Corbeil J."/>
            <person name="Isabel S."/>
            <person name="Omar R.F."/>
            <person name="Bergeron M.G."/>
        </authorList>
    </citation>
    <scope>NUCLEOTIDE SEQUENCE [LARGE SCALE GENOMIC DNA]</scope>
    <source>
        <strain evidence="14 15">CCRI-19302</strain>
    </source>
</reference>
<evidence type="ECO:0000259" key="13">
    <source>
        <dbReference type="Pfam" id="PF00294"/>
    </source>
</evidence>
<evidence type="ECO:0000256" key="8">
    <source>
        <dbReference type="ARBA" id="ARBA00022840"/>
    </source>
</evidence>
<evidence type="ECO:0000256" key="5">
    <source>
        <dbReference type="ARBA" id="ARBA00022723"/>
    </source>
</evidence>
<dbReference type="AlphaFoldDB" id="A0A371JCH9"/>
<dbReference type="InterPro" id="IPR029056">
    <property type="entry name" value="Ribokinase-like"/>
</dbReference>
<dbReference type="NCBIfam" id="TIGR02152">
    <property type="entry name" value="D_ribokin_bact"/>
    <property type="match status" value="1"/>
</dbReference>
<dbReference type="UniPathway" id="UPA00916">
    <property type="reaction ID" value="UER00889"/>
</dbReference>
<comment type="function">
    <text evidence="12">Catalyzes the phosphorylation of ribose at O-5 in a reaction requiring ATP and magnesium. The resulting D-ribose-5-phosphate can then be used either for sythesis of nucleotides, histidine, and tryptophan, or as a component of the pentose phosphate pathway.</text>
</comment>
<feature type="binding site" evidence="12">
    <location>
        <begin position="11"/>
        <end position="13"/>
    </location>
    <ligand>
        <name>substrate</name>
    </ligand>
</feature>
<evidence type="ECO:0000256" key="6">
    <source>
        <dbReference type="ARBA" id="ARBA00022741"/>
    </source>
</evidence>
<dbReference type="InterPro" id="IPR002173">
    <property type="entry name" value="Carboh/pur_kinase_PfkB_CS"/>
</dbReference>
<evidence type="ECO:0000256" key="9">
    <source>
        <dbReference type="ARBA" id="ARBA00022842"/>
    </source>
</evidence>
<dbReference type="OrthoDB" id="9775849at2"/>
<comment type="caution">
    <text evidence="12">Lacks conserved residue(s) required for the propagation of feature annotation.</text>
</comment>
<feature type="binding site" evidence="12">
    <location>
        <begin position="220"/>
        <end position="225"/>
    </location>
    <ligand>
        <name>ATP</name>
        <dbReference type="ChEBI" id="CHEBI:30616"/>
    </ligand>
</feature>
<evidence type="ECO:0000256" key="11">
    <source>
        <dbReference type="ARBA" id="ARBA00023277"/>
    </source>
</evidence>
<dbReference type="PANTHER" id="PTHR10584">
    <property type="entry name" value="SUGAR KINASE"/>
    <property type="match status" value="1"/>
</dbReference>
<sequence length="302" mass="32634">MKNILIIGSLNMDIVVNMERMPVVGQTVHGNGYWMNAGGKGANQGCAVGKLGGSITMLGCVGADEYGEQLIENLKMSGVNTKYIKKVDETTGTAFIFTDSDAHNSIVTINGANRYCDINLIENNKKLIQDCDYLLMQLETPNDAVYYAIDIAYEYGKTIILNPAPAPINISDSILRKIDFLTPNETELTTISGCQCDSVKEMVRAGEKLIERGVKNVIVTVGELGAIWIYKEGYELVKGKKVNAVDTTAAGDCFNGAFAVELANGGSVYHSIQKANLAASISVTRKGAQMSLPSKEELDKLE</sequence>
<dbReference type="Proteomes" id="UP000216411">
    <property type="component" value="Unassembled WGS sequence"/>
</dbReference>
<dbReference type="PRINTS" id="PR00990">
    <property type="entry name" value="RIBOKINASE"/>
</dbReference>
<feature type="binding site" evidence="12">
    <location>
        <position position="287"/>
    </location>
    <ligand>
        <name>K(+)</name>
        <dbReference type="ChEBI" id="CHEBI:29103"/>
    </ligand>
</feature>
<dbReference type="InterPro" id="IPR002139">
    <property type="entry name" value="Ribo/fructo_kinase"/>
</dbReference>
<evidence type="ECO:0000256" key="4">
    <source>
        <dbReference type="ARBA" id="ARBA00022679"/>
    </source>
</evidence>
<keyword evidence="6 12" id="KW-0547">Nucleotide-binding</keyword>
<feature type="binding site" evidence="12">
    <location>
        <begin position="39"/>
        <end position="43"/>
    </location>
    <ligand>
        <name>substrate</name>
    </ligand>
</feature>
<comment type="catalytic activity">
    <reaction evidence="12">
        <text>D-ribose + ATP = D-ribose 5-phosphate + ADP + H(+)</text>
        <dbReference type="Rhea" id="RHEA:13697"/>
        <dbReference type="ChEBI" id="CHEBI:15378"/>
        <dbReference type="ChEBI" id="CHEBI:30616"/>
        <dbReference type="ChEBI" id="CHEBI:47013"/>
        <dbReference type="ChEBI" id="CHEBI:78346"/>
        <dbReference type="ChEBI" id="CHEBI:456216"/>
        <dbReference type="EC" id="2.7.1.15"/>
    </reaction>
</comment>
<evidence type="ECO:0000256" key="12">
    <source>
        <dbReference type="HAMAP-Rule" id="MF_01987"/>
    </source>
</evidence>
<evidence type="ECO:0000256" key="2">
    <source>
        <dbReference type="ARBA" id="ARBA00012035"/>
    </source>
</evidence>
<keyword evidence="15" id="KW-1185">Reference proteome</keyword>